<feature type="compositionally biased region" description="Low complexity" evidence="1">
    <location>
        <begin position="43"/>
        <end position="82"/>
    </location>
</feature>
<dbReference type="AlphaFoldDB" id="A0A1H6ECA0"/>
<evidence type="ECO:0000313" key="2">
    <source>
        <dbReference type="EMBL" id="SEG95387.1"/>
    </source>
</evidence>
<accession>A0A1I1TE49</accession>
<dbReference type="Proteomes" id="UP000199690">
    <property type="component" value="Unassembled WGS sequence"/>
</dbReference>
<evidence type="ECO:0000256" key="1">
    <source>
        <dbReference type="SAM" id="MobiDB-lite"/>
    </source>
</evidence>
<proteinExistence type="predicted"/>
<evidence type="ECO:0000313" key="4">
    <source>
        <dbReference type="Proteomes" id="UP000199690"/>
    </source>
</evidence>
<dbReference type="RefSeq" id="WP_177247588.1">
    <property type="nucleotide sequence ID" value="NZ_FNVB01000010.1"/>
</dbReference>
<reference evidence="4 5" key="2">
    <citation type="submission" date="2016-10" db="EMBL/GenBank/DDBJ databases">
        <authorList>
            <person name="Varghese N."/>
            <person name="Submissions S."/>
        </authorList>
    </citation>
    <scope>NUCLEOTIDE SEQUENCE [LARGE SCALE GENOMIC DNA]</scope>
    <source>
        <strain evidence="5">ATCC 20501</strain>
        <strain evidence="3 4">CGMCC 4.3529</strain>
    </source>
</reference>
<feature type="region of interest" description="Disordered" evidence="1">
    <location>
        <begin position="43"/>
        <end position="88"/>
    </location>
</feature>
<keyword evidence="4" id="KW-1185">Reference proteome</keyword>
<name>A0A1H6ECA0_9PSEU</name>
<evidence type="ECO:0000313" key="3">
    <source>
        <dbReference type="EMBL" id="SFD56874.1"/>
    </source>
</evidence>
<organism evidence="2 5">
    <name type="scientific">Saccharopolyspora kobensis</name>
    <dbReference type="NCBI Taxonomy" id="146035"/>
    <lineage>
        <taxon>Bacteria</taxon>
        <taxon>Bacillati</taxon>
        <taxon>Actinomycetota</taxon>
        <taxon>Actinomycetes</taxon>
        <taxon>Pseudonocardiales</taxon>
        <taxon>Pseudonocardiaceae</taxon>
        <taxon>Saccharopolyspora</taxon>
    </lineage>
</organism>
<protein>
    <submittedName>
        <fullName evidence="2">Uncharacterized protein</fullName>
    </submittedName>
</protein>
<reference evidence="2" key="1">
    <citation type="submission" date="2016-10" db="EMBL/GenBank/DDBJ databases">
        <authorList>
            <person name="de Groot N.N."/>
        </authorList>
    </citation>
    <scope>NUCLEOTIDE SEQUENCE [LARGE SCALE GENOMIC DNA]</scope>
    <source>
        <strain evidence="2">ATCC 20501</strain>
    </source>
</reference>
<gene>
    <name evidence="2" type="ORF">SAMN02982929_06182</name>
    <name evidence="3" type="ORF">SAMN05216506_105104</name>
</gene>
<accession>A0A1H6ECA0</accession>
<dbReference type="EMBL" id="FOME01000005">
    <property type="protein sequence ID" value="SFD56874.1"/>
    <property type="molecule type" value="Genomic_DNA"/>
</dbReference>
<sequence>MSYFWMGVLVVALLGAVAGGLAAFVVVKVRLRGLNVQQAPQPGFQQQGFQQQPQQFQQQYPPQQGYPQQGYPQQPPQQGYGQPPYPPQ</sequence>
<dbReference type="Proteomes" id="UP000236729">
    <property type="component" value="Unassembled WGS sequence"/>
</dbReference>
<evidence type="ECO:0000313" key="5">
    <source>
        <dbReference type="Proteomes" id="UP000236729"/>
    </source>
</evidence>
<dbReference type="EMBL" id="FNVB01000010">
    <property type="protein sequence ID" value="SEG95387.1"/>
    <property type="molecule type" value="Genomic_DNA"/>
</dbReference>